<comment type="caution">
    <text evidence="1">The sequence shown here is derived from an EMBL/GenBank/DDBJ whole genome shotgun (WGS) entry which is preliminary data.</text>
</comment>
<dbReference type="EMBL" id="BAABIB010000088">
    <property type="protein sequence ID" value="GAA5169463.1"/>
    <property type="molecule type" value="Genomic_DNA"/>
</dbReference>
<evidence type="ECO:0000313" key="2">
    <source>
        <dbReference type="Proteomes" id="UP001500192"/>
    </source>
</evidence>
<protein>
    <submittedName>
        <fullName evidence="1">Uncharacterized protein</fullName>
    </submittedName>
</protein>
<sequence length="107" mass="11395">MLALHDGDEPRPLVEHQAAGGGRALVDRHHVVRGPIHDPEVIGRYRTGFGRPAGAGAVLADQSDGALTVEEDVDITVPAQLAALHGRLAATEFDLLSPRCRPRPSPR</sequence>
<proteinExistence type="predicted"/>
<gene>
    <name evidence="1" type="ORF">GCM10023214_46540</name>
</gene>
<dbReference type="Proteomes" id="UP001500192">
    <property type="component" value="Unassembled WGS sequence"/>
</dbReference>
<name>A0ABP9QZ04_9PSEU</name>
<organism evidence="1 2">
    <name type="scientific">Amycolatopsis dongchuanensis</name>
    <dbReference type="NCBI Taxonomy" id="1070866"/>
    <lineage>
        <taxon>Bacteria</taxon>
        <taxon>Bacillati</taxon>
        <taxon>Actinomycetota</taxon>
        <taxon>Actinomycetes</taxon>
        <taxon>Pseudonocardiales</taxon>
        <taxon>Pseudonocardiaceae</taxon>
        <taxon>Amycolatopsis</taxon>
    </lineage>
</organism>
<reference evidence="2" key="1">
    <citation type="journal article" date="2019" name="Int. J. Syst. Evol. Microbiol.">
        <title>The Global Catalogue of Microorganisms (GCM) 10K type strain sequencing project: providing services to taxonomists for standard genome sequencing and annotation.</title>
        <authorList>
            <consortium name="The Broad Institute Genomics Platform"/>
            <consortium name="The Broad Institute Genome Sequencing Center for Infectious Disease"/>
            <person name="Wu L."/>
            <person name="Ma J."/>
        </authorList>
    </citation>
    <scope>NUCLEOTIDE SEQUENCE [LARGE SCALE GENOMIC DNA]</scope>
    <source>
        <strain evidence="2">JCM 18054</strain>
    </source>
</reference>
<evidence type="ECO:0000313" key="1">
    <source>
        <dbReference type="EMBL" id="GAA5169463.1"/>
    </source>
</evidence>
<keyword evidence="2" id="KW-1185">Reference proteome</keyword>
<accession>A0ABP9QZ04</accession>